<sequence length="844" mass="93098">MKTFRGLDPNHEVDRKTQIRDIRPLLTRVFEIIASRLFFAIIMIMLSGTAFIFPVLTNFVLIIGITAYLARVSATKNDHLPFRMPSTYQGTDWGARKPGGGYDKAKGVFLFGNEHGTKNELWGRSSDVLTHILAFGTTGSGKTEFLVSLAFNAIAMGSGFFYIDPKAAPKLQAQIYVLTRIAGRDDDFRTINYLTRGKSGLPGGVMPIRTTNTVNPLTYGNAEALANMFVSLIPKSEGSNAIFSQNAQSLMRAMMYGLVELRDKGELQLSPGVIREYITLEKNFELLQADISEMAKTSLKAFLSSVGYVDGKPLDKQPRSLNEQHGYARSYFGLALNNMTDTYSHIYGSSMGEVDMYDVVQNRRILVTLLPALALAPEELKNLGVISLSSIKNAISIGLGSGQEGTFEDVLYSLPTDAPAPFLSVTDEYAAIPTPGYVEVLTQGRGLGIAAILASQDYAGISKADAEGAQQIVENSKYKFALKMESAGETWELFNKLSGDVMVMESGGSAINKESFAPINYNDDMTARATERARINLRDLQEQIEGEFHAFFNGDVVRGSVFYANPPLPKDGQIRINQMVQVFLPDPKEIDLKFGSLKELTDRLIEKGETIAQHKTDIERSELETTDQIEAIASVFNSPGQYNPMEQAIIAFMQWIDVIDKDVEEMENSIPVSPDTFSHESIDGGLDEESTDNVSEEDFDQAIADLERSARANKSMENDIPGIEDGLENQAKNLVMNSAKLRDVNGASEKEKVLTPAETLKQSSQWMGADIIDSEFEQDMTRLNVKAGISEDQAKIKATKLADSIQKDMRYPKPPKPSKDSSVNKEELTTAVSTLLDNIKKRSK</sequence>
<evidence type="ECO:0000259" key="3">
    <source>
        <dbReference type="Pfam" id="PF12696"/>
    </source>
</evidence>
<dbReference type="Proteomes" id="UP001225378">
    <property type="component" value="Plasmid unnamed2"/>
</dbReference>
<feature type="compositionally biased region" description="Basic and acidic residues" evidence="1">
    <location>
        <begin position="805"/>
        <end position="827"/>
    </location>
</feature>
<accession>A0AAU7P0N6</accession>
<feature type="transmembrane region" description="Helical" evidence="2">
    <location>
        <begin position="25"/>
        <end position="45"/>
    </location>
</feature>
<dbReference type="KEGG" id="mech:Q9L42_021105"/>
<keyword evidence="4" id="KW-0614">Plasmid</keyword>
<dbReference type="Pfam" id="PF12696">
    <property type="entry name" value="TraG-D_C"/>
    <property type="match status" value="1"/>
</dbReference>
<evidence type="ECO:0000256" key="1">
    <source>
        <dbReference type="SAM" id="MobiDB-lite"/>
    </source>
</evidence>
<evidence type="ECO:0000313" key="4">
    <source>
        <dbReference type="EMBL" id="XBS22808.1"/>
    </source>
</evidence>
<dbReference type="InterPro" id="IPR032689">
    <property type="entry name" value="TraG-D_C"/>
</dbReference>
<protein>
    <submittedName>
        <fullName evidence="4">TraM recognition domain-containing protein</fullName>
    </submittedName>
</protein>
<feature type="compositionally biased region" description="Acidic residues" evidence="1">
    <location>
        <begin position="685"/>
        <end position="694"/>
    </location>
</feature>
<dbReference type="EMBL" id="CP157744">
    <property type="protein sequence ID" value="XBS22808.1"/>
    <property type="molecule type" value="Genomic_DNA"/>
</dbReference>
<proteinExistence type="predicted"/>
<dbReference type="Gene3D" id="3.40.50.300">
    <property type="entry name" value="P-loop containing nucleotide triphosphate hydrolases"/>
    <property type="match status" value="2"/>
</dbReference>
<keyword evidence="2" id="KW-0812">Transmembrane</keyword>
<dbReference type="PANTHER" id="PTHR30121">
    <property type="entry name" value="UNCHARACTERIZED PROTEIN YJGR-RELATED"/>
    <property type="match status" value="1"/>
</dbReference>
<evidence type="ECO:0000313" key="5">
    <source>
        <dbReference type="Proteomes" id="UP001225378"/>
    </source>
</evidence>
<feature type="transmembrane region" description="Helical" evidence="2">
    <location>
        <begin position="51"/>
        <end position="70"/>
    </location>
</feature>
<reference evidence="4 5" key="1">
    <citation type="journal article" date="2024" name="Microbiology">
        <title>Methylomarinum rosea sp. nov., a novel halophilic methanotrophic bacterium from the hypersaline Lake Elton.</title>
        <authorList>
            <person name="Suleimanov R.Z."/>
            <person name="Oshkin I.Y."/>
            <person name="Danilova O.V."/>
            <person name="Suzina N.E."/>
            <person name="Dedysh S.N."/>
        </authorList>
    </citation>
    <scope>NUCLEOTIDE SEQUENCE [LARGE SCALE GENOMIC DNA]</scope>
    <source>
        <strain evidence="4 5">Ch1-1</strain>
        <plasmid evidence="5">unnamed2</plasmid>
    </source>
</reference>
<keyword evidence="2" id="KW-1133">Transmembrane helix</keyword>
<dbReference type="InterPro" id="IPR051162">
    <property type="entry name" value="T4SS_component"/>
</dbReference>
<feature type="region of interest" description="Disordered" evidence="1">
    <location>
        <begin position="801"/>
        <end position="827"/>
    </location>
</feature>
<dbReference type="RefSeq" id="WP_349432844.1">
    <property type="nucleotide sequence ID" value="NZ_CP157744.1"/>
</dbReference>
<name>A0AAU7P0N6_9GAMM</name>
<evidence type="ECO:0000256" key="2">
    <source>
        <dbReference type="SAM" id="Phobius"/>
    </source>
</evidence>
<feature type="region of interest" description="Disordered" evidence="1">
    <location>
        <begin position="671"/>
        <end position="694"/>
    </location>
</feature>
<dbReference type="PANTHER" id="PTHR30121:SF6">
    <property type="entry name" value="SLR6007 PROTEIN"/>
    <property type="match status" value="1"/>
</dbReference>
<keyword evidence="5" id="KW-1185">Reference proteome</keyword>
<feature type="transmembrane region" description="Helical" evidence="2">
    <location>
        <begin position="145"/>
        <end position="163"/>
    </location>
</feature>
<organism evidence="4 5">
    <name type="scientific">Methylomarinum roseum</name>
    <dbReference type="NCBI Taxonomy" id="3067653"/>
    <lineage>
        <taxon>Bacteria</taxon>
        <taxon>Pseudomonadati</taxon>
        <taxon>Pseudomonadota</taxon>
        <taxon>Gammaproteobacteria</taxon>
        <taxon>Methylococcales</taxon>
        <taxon>Methylococcaceae</taxon>
        <taxon>Methylomarinum</taxon>
    </lineage>
</organism>
<keyword evidence="2" id="KW-0472">Membrane</keyword>
<gene>
    <name evidence="4" type="ORF">Q9L42_021105</name>
</gene>
<dbReference type="InterPro" id="IPR027417">
    <property type="entry name" value="P-loop_NTPase"/>
</dbReference>
<dbReference type="AlphaFoldDB" id="A0AAU7P0N6"/>
<feature type="domain" description="TraD/TraG TraM recognition site" evidence="3">
    <location>
        <begin position="421"/>
        <end position="509"/>
    </location>
</feature>
<geneLocation type="plasmid" evidence="4 5">
    <name>unnamed2</name>
</geneLocation>
<dbReference type="SUPFAM" id="SSF52540">
    <property type="entry name" value="P-loop containing nucleoside triphosphate hydrolases"/>
    <property type="match status" value="1"/>
</dbReference>